<keyword evidence="14" id="KW-0675">Receptor</keyword>
<keyword evidence="4 8" id="KW-0812">Transmembrane</keyword>
<keyword evidence="3 8" id="KW-1134">Transmembrane beta strand</keyword>
<keyword evidence="7 8" id="KW-0998">Cell outer membrane</keyword>
<evidence type="ECO:0000259" key="12">
    <source>
        <dbReference type="Pfam" id="PF07715"/>
    </source>
</evidence>
<dbReference type="Pfam" id="PF16344">
    <property type="entry name" value="FecR_C"/>
    <property type="match status" value="1"/>
</dbReference>
<sequence>MNKKLLCSVFFIFTIAFCNLTHSQAQQEKQPLAQILLKLEEKYNVKFSYEPKTTDGILISPLYPELSLKQVITQLQLLTQLNFEILSKRFIVITPNKTKDSQNSIQHLEEVVVTNFLTKGISKTNNGTIEADKKAFEILPGLIEPDVLQIIQNLPGIISVDERISNINVRGGTNDQNLILHEGIRMYQSGHFFGLISAYNPYLSESITISKNGTSAKFGNAVSSTISIKNSDELEKTSNAGIGANLLSVDGFAKIKLTHKTELQLAARRSFTDILVSKTYDVYFDRIFRDSELNTASNSQLALDERFLFYDFNAKFLYDIDNTSKLRLNFLNIYNDLDYNQVYITSDNNIQETNSQLNQVSFGASANYSKRVNQKLHFSTELYYSNYDLDAKNNNISNNQSLEQENKVEDYGLRIDITNAVNPSLNVNLGYQFNEVGVTNLEDVTNPNFISLKKEIIRTHAFFGEVERYSKSKNTHLRLGARISYFGKLKELIIEPRFAFNQKLSDYFRLEILGELKSQTITQVIDLQQDFLGIEKRRWQLANDSNIPLIKSQQISAGLSYNQNNLLISLEGYYKNVANITAQSQGFQNQFQFVNDIGSYTVKGIDFLINKRINDFSTWLSYTFSENDYHFENLNNGNAFSNTIDLQHVANASLTYSKTNFKVGFGINWHSGRPYTTPSNLQDNLNNSIEYNQPNSSRLPSYFRTDVSAIYNFKLSKGIKADIGASIWNIFNQTNIINRYYSLNSDDSIIEINNRSLKLTPNLSFRVSF</sequence>
<reference evidence="14 15" key="1">
    <citation type="journal article" date="2015" name="Int. J. Syst. Evol. Microbiol.">
        <title>Winogradskyella litoriviva sp. nov., isolated from coastal seawater.</title>
        <authorList>
            <person name="Nedashkovskaya O.I."/>
            <person name="Kukhlevskiy A.D."/>
            <person name="Zhukova N.V."/>
            <person name="Kim S.J."/>
            <person name="Rhee S.K."/>
            <person name="Mikhailov V.V."/>
        </authorList>
    </citation>
    <scope>NUCLEOTIDE SEQUENCE [LARGE SCALE GENOMIC DNA]</scope>
    <source>
        <strain evidence="14 15">KMM6491</strain>
    </source>
</reference>
<name>A0ABX2EBH8_9FLAO</name>
<keyword evidence="5 9" id="KW-0798">TonB box</keyword>
<dbReference type="SUPFAM" id="SSF56935">
    <property type="entry name" value="Porins"/>
    <property type="match status" value="1"/>
</dbReference>
<feature type="signal peptide" evidence="10">
    <location>
        <begin position="1"/>
        <end position="18"/>
    </location>
</feature>
<comment type="subcellular location">
    <subcellularLocation>
        <location evidence="1 8">Cell outer membrane</location>
        <topology evidence="1 8">Multi-pass membrane protein</topology>
    </subcellularLocation>
</comment>
<protein>
    <submittedName>
        <fullName evidence="14">TonB-dependent receptor</fullName>
    </submittedName>
</protein>
<dbReference type="EMBL" id="JABRWQ010000008">
    <property type="protein sequence ID" value="NRD24836.1"/>
    <property type="molecule type" value="Genomic_DNA"/>
</dbReference>
<keyword evidence="2 8" id="KW-0813">Transport</keyword>
<evidence type="ECO:0000256" key="2">
    <source>
        <dbReference type="ARBA" id="ARBA00022448"/>
    </source>
</evidence>
<evidence type="ECO:0000256" key="6">
    <source>
        <dbReference type="ARBA" id="ARBA00023136"/>
    </source>
</evidence>
<dbReference type="InterPro" id="IPR039426">
    <property type="entry name" value="TonB-dep_rcpt-like"/>
</dbReference>
<evidence type="ECO:0000256" key="9">
    <source>
        <dbReference type="RuleBase" id="RU003357"/>
    </source>
</evidence>
<keyword evidence="10" id="KW-0732">Signal</keyword>
<keyword evidence="15" id="KW-1185">Reference proteome</keyword>
<evidence type="ECO:0000259" key="11">
    <source>
        <dbReference type="Pfam" id="PF00593"/>
    </source>
</evidence>
<dbReference type="Proteomes" id="UP000805085">
    <property type="component" value="Unassembled WGS sequence"/>
</dbReference>
<dbReference type="Gene3D" id="2.170.130.10">
    <property type="entry name" value="TonB-dependent receptor, plug domain"/>
    <property type="match status" value="1"/>
</dbReference>
<gene>
    <name evidence="14" type="ORF">HNV10_16400</name>
</gene>
<evidence type="ECO:0000256" key="7">
    <source>
        <dbReference type="ARBA" id="ARBA00023237"/>
    </source>
</evidence>
<feature type="chain" id="PRO_5045264441" evidence="10">
    <location>
        <begin position="19"/>
        <end position="769"/>
    </location>
</feature>
<comment type="caution">
    <text evidence="14">The sequence shown here is derived from an EMBL/GenBank/DDBJ whole genome shotgun (WGS) entry which is preliminary data.</text>
</comment>
<evidence type="ECO:0000313" key="14">
    <source>
        <dbReference type="EMBL" id="NRD24836.1"/>
    </source>
</evidence>
<dbReference type="InterPro" id="IPR037066">
    <property type="entry name" value="Plug_dom_sf"/>
</dbReference>
<keyword evidence="6 8" id="KW-0472">Membrane</keyword>
<comment type="similarity">
    <text evidence="8 9">Belongs to the TonB-dependent receptor family.</text>
</comment>
<evidence type="ECO:0000313" key="15">
    <source>
        <dbReference type="Proteomes" id="UP000805085"/>
    </source>
</evidence>
<evidence type="ECO:0000259" key="13">
    <source>
        <dbReference type="Pfam" id="PF16344"/>
    </source>
</evidence>
<evidence type="ECO:0000256" key="5">
    <source>
        <dbReference type="ARBA" id="ARBA00023077"/>
    </source>
</evidence>
<dbReference type="InterPro" id="IPR032508">
    <property type="entry name" value="FecR_C"/>
</dbReference>
<evidence type="ECO:0000256" key="10">
    <source>
        <dbReference type="SAM" id="SignalP"/>
    </source>
</evidence>
<dbReference type="RefSeq" id="WP_173302471.1">
    <property type="nucleotide sequence ID" value="NZ_JABRWQ010000008.1"/>
</dbReference>
<dbReference type="Gene3D" id="2.40.170.20">
    <property type="entry name" value="TonB-dependent receptor, beta-barrel domain"/>
    <property type="match status" value="1"/>
</dbReference>
<dbReference type="InterPro" id="IPR012910">
    <property type="entry name" value="Plug_dom"/>
</dbReference>
<evidence type="ECO:0000256" key="4">
    <source>
        <dbReference type="ARBA" id="ARBA00022692"/>
    </source>
</evidence>
<evidence type="ECO:0000256" key="3">
    <source>
        <dbReference type="ARBA" id="ARBA00022452"/>
    </source>
</evidence>
<evidence type="ECO:0000256" key="1">
    <source>
        <dbReference type="ARBA" id="ARBA00004571"/>
    </source>
</evidence>
<dbReference type="InterPro" id="IPR000531">
    <property type="entry name" value="Beta-barrel_TonB"/>
</dbReference>
<proteinExistence type="inferred from homology"/>
<organism evidence="14 15">
    <name type="scientific">Winogradskyella litoriviva</name>
    <dbReference type="NCBI Taxonomy" id="1220182"/>
    <lineage>
        <taxon>Bacteria</taxon>
        <taxon>Pseudomonadati</taxon>
        <taxon>Bacteroidota</taxon>
        <taxon>Flavobacteriia</taxon>
        <taxon>Flavobacteriales</taxon>
        <taxon>Flavobacteriaceae</taxon>
        <taxon>Winogradskyella</taxon>
    </lineage>
</organism>
<feature type="domain" description="TonB-dependent receptor-like beta-barrel" evidence="11">
    <location>
        <begin position="311"/>
        <end position="721"/>
    </location>
</feature>
<feature type="domain" description="TonB-dependent receptor plug" evidence="12">
    <location>
        <begin position="146"/>
        <end position="220"/>
    </location>
</feature>
<evidence type="ECO:0000256" key="8">
    <source>
        <dbReference type="PROSITE-ProRule" id="PRU01360"/>
    </source>
</evidence>
<dbReference type="Pfam" id="PF00593">
    <property type="entry name" value="TonB_dep_Rec_b-barrel"/>
    <property type="match status" value="1"/>
</dbReference>
<dbReference type="Gene3D" id="3.55.50.30">
    <property type="match status" value="1"/>
</dbReference>
<dbReference type="Pfam" id="PF07715">
    <property type="entry name" value="Plug"/>
    <property type="match status" value="1"/>
</dbReference>
<accession>A0ABX2EBH8</accession>
<dbReference type="PROSITE" id="PS52016">
    <property type="entry name" value="TONB_DEPENDENT_REC_3"/>
    <property type="match status" value="1"/>
</dbReference>
<dbReference type="InterPro" id="IPR036942">
    <property type="entry name" value="Beta-barrel_TonB_sf"/>
</dbReference>
<feature type="domain" description="Protein FecR C-terminal" evidence="13">
    <location>
        <begin position="29"/>
        <end position="91"/>
    </location>
</feature>